<evidence type="ECO:0000313" key="3">
    <source>
        <dbReference type="Proteomes" id="UP000274429"/>
    </source>
</evidence>
<dbReference type="Proteomes" id="UP000274429">
    <property type="component" value="Unassembled WGS sequence"/>
</dbReference>
<keyword evidence="3" id="KW-1185">Reference proteome</keyword>
<gene>
    <name evidence="2" type="ORF">TTAC_LOCUS9696</name>
</gene>
<reference evidence="4" key="1">
    <citation type="submission" date="2017-02" db="UniProtKB">
        <authorList>
            <consortium name="WormBaseParasite"/>
        </authorList>
    </citation>
    <scope>IDENTIFICATION</scope>
</reference>
<dbReference type="AlphaFoldDB" id="A0A0R3X836"/>
<keyword evidence="1" id="KW-1133">Transmembrane helix</keyword>
<name>A0A0R3X836_HYDTA</name>
<proteinExistence type="predicted"/>
<dbReference type="OrthoDB" id="10323574at2759"/>
<keyword evidence="1" id="KW-0472">Membrane</keyword>
<accession>A0A0R3X836</accession>
<dbReference type="EMBL" id="UYWX01020986">
    <property type="protein sequence ID" value="VDM34590.1"/>
    <property type="molecule type" value="Genomic_DNA"/>
</dbReference>
<reference evidence="2 3" key="2">
    <citation type="submission" date="2018-11" db="EMBL/GenBank/DDBJ databases">
        <authorList>
            <consortium name="Pathogen Informatics"/>
        </authorList>
    </citation>
    <scope>NUCLEOTIDE SEQUENCE [LARGE SCALE GENOMIC DNA]</scope>
</reference>
<evidence type="ECO:0000313" key="4">
    <source>
        <dbReference type="WBParaSite" id="TTAC_0000971101-mRNA-1"/>
    </source>
</evidence>
<keyword evidence="1" id="KW-0812">Transmembrane</keyword>
<sequence length="86" mass="10100">MEPSEISTTGNFKQLELFPSECVAVVLVVGYFLLMSSIGVFSWCRIRKRVRDYMEQRRTRRPQRFDRDDHMLTIKYCGSMICESPG</sequence>
<dbReference type="WBParaSite" id="TTAC_0000971101-mRNA-1">
    <property type="protein sequence ID" value="TTAC_0000971101-mRNA-1"/>
    <property type="gene ID" value="TTAC_0000971101"/>
</dbReference>
<evidence type="ECO:0000313" key="2">
    <source>
        <dbReference type="EMBL" id="VDM34590.1"/>
    </source>
</evidence>
<organism evidence="4">
    <name type="scientific">Hydatigena taeniaeformis</name>
    <name type="common">Feline tapeworm</name>
    <name type="synonym">Taenia taeniaeformis</name>
    <dbReference type="NCBI Taxonomy" id="6205"/>
    <lineage>
        <taxon>Eukaryota</taxon>
        <taxon>Metazoa</taxon>
        <taxon>Spiralia</taxon>
        <taxon>Lophotrochozoa</taxon>
        <taxon>Platyhelminthes</taxon>
        <taxon>Cestoda</taxon>
        <taxon>Eucestoda</taxon>
        <taxon>Cyclophyllidea</taxon>
        <taxon>Taeniidae</taxon>
        <taxon>Hydatigera</taxon>
    </lineage>
</organism>
<feature type="transmembrane region" description="Helical" evidence="1">
    <location>
        <begin position="23"/>
        <end position="44"/>
    </location>
</feature>
<evidence type="ECO:0000256" key="1">
    <source>
        <dbReference type="SAM" id="Phobius"/>
    </source>
</evidence>
<protein>
    <submittedName>
        <fullName evidence="2 4">Uncharacterized protein</fullName>
    </submittedName>
</protein>